<dbReference type="InterPro" id="IPR036412">
    <property type="entry name" value="HAD-like_sf"/>
</dbReference>
<dbReference type="OrthoDB" id="6693385at2759"/>
<dbReference type="RefSeq" id="XP_011299565.1">
    <property type="nucleotide sequence ID" value="XM_011301263.1"/>
</dbReference>
<dbReference type="SUPFAM" id="SSF54236">
    <property type="entry name" value="Ubiquitin-like"/>
    <property type="match status" value="1"/>
</dbReference>
<dbReference type="GO" id="GO:0090364">
    <property type="term" value="P:regulation of proteasome assembly"/>
    <property type="evidence" value="ECO:0007669"/>
    <property type="project" value="InterPro"/>
</dbReference>
<dbReference type="PANTHER" id="PTHR48493:SF1">
    <property type="entry name" value="UBIQUITIN-LIKE DOMAIN-CONTAINING CTD PHOSPHATASE 1"/>
    <property type="match status" value="1"/>
</dbReference>
<evidence type="ECO:0000313" key="4">
    <source>
        <dbReference type="RefSeq" id="XP_011299565.1"/>
    </source>
</evidence>
<dbReference type="GO" id="GO:0005634">
    <property type="term" value="C:nucleus"/>
    <property type="evidence" value="ECO:0007669"/>
    <property type="project" value="TreeGrafter"/>
</dbReference>
<dbReference type="AlphaFoldDB" id="A0A0C9R0E3"/>
<dbReference type="KEGG" id="fas:105264408"/>
<evidence type="ECO:0000313" key="2">
    <source>
        <dbReference type="EMBL" id="JAG79366.1"/>
    </source>
</evidence>
<organism evidence="2">
    <name type="scientific">Fopius arisanus</name>
    <dbReference type="NCBI Taxonomy" id="64838"/>
    <lineage>
        <taxon>Eukaryota</taxon>
        <taxon>Metazoa</taxon>
        <taxon>Ecdysozoa</taxon>
        <taxon>Arthropoda</taxon>
        <taxon>Hexapoda</taxon>
        <taxon>Insecta</taxon>
        <taxon>Pterygota</taxon>
        <taxon>Neoptera</taxon>
        <taxon>Endopterygota</taxon>
        <taxon>Hymenoptera</taxon>
        <taxon>Apocrita</taxon>
        <taxon>Ichneumonoidea</taxon>
        <taxon>Braconidae</taxon>
        <taxon>Opiinae</taxon>
        <taxon>Fopius</taxon>
    </lineage>
</organism>
<dbReference type="EMBL" id="GBYB01009599">
    <property type="protein sequence ID" value="JAG79366.1"/>
    <property type="molecule type" value="Transcribed_RNA"/>
</dbReference>
<name>A0A0C9R0E3_9HYME</name>
<dbReference type="PROSITE" id="PS50969">
    <property type="entry name" value="FCP1"/>
    <property type="match status" value="2"/>
</dbReference>
<accession>A0A0C9R0E3</accession>
<gene>
    <name evidence="2" type="primary">ublcp1</name>
    <name evidence="4" type="synonym">LOC105264408</name>
    <name evidence="2" type="ORF">g.46442</name>
</gene>
<dbReference type="InterPro" id="IPR004274">
    <property type="entry name" value="FCP1_dom"/>
</dbReference>
<keyword evidence="3" id="KW-1185">Reference proteome</keyword>
<evidence type="ECO:0000313" key="3">
    <source>
        <dbReference type="Proteomes" id="UP000694866"/>
    </source>
</evidence>
<dbReference type="PANTHER" id="PTHR48493">
    <property type="entry name" value="UBIQUITIN-LIKE DOMAIN-CONTAINING CTD PHOSPHATASE 1"/>
    <property type="match status" value="1"/>
</dbReference>
<dbReference type="Gene3D" id="3.40.50.1000">
    <property type="entry name" value="HAD superfamily/HAD-like"/>
    <property type="match status" value="2"/>
</dbReference>
<dbReference type="SMART" id="SM00577">
    <property type="entry name" value="CPDc"/>
    <property type="match status" value="2"/>
</dbReference>
<proteinExistence type="predicted"/>
<dbReference type="Proteomes" id="UP000694866">
    <property type="component" value="Unplaced"/>
</dbReference>
<reference evidence="2" key="1">
    <citation type="submission" date="2015-01" db="EMBL/GenBank/DDBJ databases">
        <title>Transcriptome Assembly of Fopius arisanus.</title>
        <authorList>
            <person name="Geib S."/>
        </authorList>
    </citation>
    <scope>NUCLEOTIDE SEQUENCE</scope>
</reference>
<protein>
    <submittedName>
        <fullName evidence="2">Ublcp1 protein</fullName>
    </submittedName>
</protein>
<accession>A0A9R1SYQ4</accession>
<dbReference type="InterPro" id="IPR023214">
    <property type="entry name" value="HAD_sf"/>
</dbReference>
<dbReference type="InterPro" id="IPR029071">
    <property type="entry name" value="Ubiquitin-like_domsf"/>
</dbReference>
<dbReference type="GeneID" id="105264408"/>
<dbReference type="CDD" id="cd17039">
    <property type="entry name" value="Ubl_ubiquitin_like"/>
    <property type="match status" value="1"/>
</dbReference>
<dbReference type="InterPro" id="IPR051658">
    <property type="entry name" value="UBLCP1"/>
</dbReference>
<reference evidence="4" key="2">
    <citation type="submission" date="2025-04" db="UniProtKB">
        <authorList>
            <consortium name="RefSeq"/>
        </authorList>
    </citation>
    <scope>IDENTIFICATION</scope>
</reference>
<dbReference type="SUPFAM" id="SSF56784">
    <property type="entry name" value="HAD-like"/>
    <property type="match status" value="2"/>
</dbReference>
<dbReference type="GO" id="GO:0004722">
    <property type="term" value="F:protein serine/threonine phosphatase activity"/>
    <property type="evidence" value="ECO:0007669"/>
    <property type="project" value="TreeGrafter"/>
</dbReference>
<sequence length="618" mass="72685">MNLIESRNAPQNVNHIYDGDRFEDLEIENSEDVLRGIDNILENYKIIIVNPPRREKKLLVVDVDYTLTCHDGTPRDFVDEMFTSVYEHYDIVLWTASTRDFLESRIKIMKLQENVNFKIAFCLEGEAMVPVFSWKFDDYIYVKALDLIWKKFPRYSVKNTIIFDDNWRNYALNKTCGLSTARYREVSCSTVRSELLRVAEYLKIISRLINLDIFDHNHWTSNHLNISRRGIKFFERAIKTEDETTMSALSPVPQIVLHLLSAIDLPDLPYQRREGHTSQKISKTLTFVEKDKTKNEIEKVDLVSPEVYSAEMTKNLARHEIKLLNPWRDGKKLLVLDLGYTLCDPEFPSFPSVKARRPHLSQLLTRAYRYYDIVIWSDMSVEDSSEALGKMGIINDDNYRIALHLTVREMIVVKTVQYGSGILKPLEFIWRKFPWFSSRNTVIIDDNRWYFAMNYQSGCEVKPYKVRNENLDVELEFLASYLEWIAFFEDFENLNHENWRCPKKVFIDKKKRIVQKRFRVEIEWPLNKLRFVNVPADVTVGELKYFIHETIGIELEQQVLLFNVPPGYIYEGGGLSKRDAVVFDSCRWEEILEKSRAGLKVVGKDRSLPIKTKNRQSL</sequence>
<evidence type="ECO:0000259" key="1">
    <source>
        <dbReference type="PROSITE" id="PS50969"/>
    </source>
</evidence>
<dbReference type="Pfam" id="PF03031">
    <property type="entry name" value="NIF"/>
    <property type="match status" value="2"/>
</dbReference>
<feature type="domain" description="FCP1 homology" evidence="1">
    <location>
        <begin position="26"/>
        <end position="205"/>
    </location>
</feature>
<feature type="domain" description="FCP1 homology" evidence="1">
    <location>
        <begin position="327"/>
        <end position="485"/>
    </location>
</feature>